<evidence type="ECO:0000256" key="7">
    <source>
        <dbReference type="ARBA" id="ARBA00023235"/>
    </source>
</evidence>
<dbReference type="GO" id="GO:0000725">
    <property type="term" value="P:recombinational repair"/>
    <property type="evidence" value="ECO:0007669"/>
    <property type="project" value="TreeGrafter"/>
</dbReference>
<feature type="binding site" evidence="11">
    <location>
        <begin position="37"/>
        <end position="44"/>
    </location>
    <ligand>
        <name>ATP</name>
        <dbReference type="ChEBI" id="CHEBI:30616"/>
    </ligand>
</feature>
<evidence type="ECO:0000256" key="8">
    <source>
        <dbReference type="ARBA" id="ARBA00034617"/>
    </source>
</evidence>
<dbReference type="PANTHER" id="PTHR11070">
    <property type="entry name" value="UVRD / RECB / PCRA DNA HELICASE FAMILY MEMBER"/>
    <property type="match status" value="1"/>
</dbReference>
<evidence type="ECO:0000256" key="6">
    <source>
        <dbReference type="ARBA" id="ARBA00023125"/>
    </source>
</evidence>
<dbReference type="AlphaFoldDB" id="A0A7S3A5Q5"/>
<evidence type="ECO:0000256" key="5">
    <source>
        <dbReference type="ARBA" id="ARBA00022840"/>
    </source>
</evidence>
<dbReference type="Pfam" id="PF13361">
    <property type="entry name" value="UvrD_C"/>
    <property type="match status" value="2"/>
</dbReference>
<feature type="domain" description="UvrD-like helicase C-terminal" evidence="14">
    <location>
        <begin position="291"/>
        <end position="620"/>
    </location>
</feature>
<organism evidence="15">
    <name type="scientific">Rhodosorus marinus</name>
    <dbReference type="NCBI Taxonomy" id="101924"/>
    <lineage>
        <taxon>Eukaryota</taxon>
        <taxon>Rhodophyta</taxon>
        <taxon>Stylonematophyceae</taxon>
        <taxon>Stylonematales</taxon>
        <taxon>Stylonemataceae</taxon>
        <taxon>Rhodosorus</taxon>
    </lineage>
</organism>
<comment type="catalytic activity">
    <reaction evidence="8">
        <text>Couples ATP hydrolysis with the unwinding of duplex DNA by translocating in the 3'-5' direction.</text>
        <dbReference type="EC" id="5.6.2.4"/>
    </reaction>
</comment>
<dbReference type="InterPro" id="IPR027417">
    <property type="entry name" value="P-loop_NTPase"/>
</dbReference>
<evidence type="ECO:0000259" key="13">
    <source>
        <dbReference type="PROSITE" id="PS51198"/>
    </source>
</evidence>
<dbReference type="EMBL" id="HBHW01038392">
    <property type="protein sequence ID" value="CAE0061328.1"/>
    <property type="molecule type" value="Transcribed_RNA"/>
</dbReference>
<evidence type="ECO:0000259" key="14">
    <source>
        <dbReference type="PROSITE" id="PS51217"/>
    </source>
</evidence>
<evidence type="ECO:0000256" key="9">
    <source>
        <dbReference type="ARBA" id="ARBA00034808"/>
    </source>
</evidence>
<evidence type="ECO:0000313" key="15">
    <source>
        <dbReference type="EMBL" id="CAE0061328.1"/>
    </source>
</evidence>
<dbReference type="PANTHER" id="PTHR11070:SF2">
    <property type="entry name" value="ATP-DEPENDENT DNA HELICASE SRS2"/>
    <property type="match status" value="1"/>
</dbReference>
<dbReference type="InterPro" id="IPR000212">
    <property type="entry name" value="DNA_helicase_UvrD/REP"/>
</dbReference>
<dbReference type="GO" id="GO:0043138">
    <property type="term" value="F:3'-5' DNA helicase activity"/>
    <property type="evidence" value="ECO:0007669"/>
    <property type="project" value="UniProtKB-EC"/>
</dbReference>
<feature type="region of interest" description="Disordered" evidence="12">
    <location>
        <begin position="697"/>
        <end position="729"/>
    </location>
</feature>
<evidence type="ECO:0000256" key="2">
    <source>
        <dbReference type="ARBA" id="ARBA00022741"/>
    </source>
</evidence>
<comment type="similarity">
    <text evidence="1">Belongs to the helicase family. UvrD subfamily.</text>
</comment>
<protein>
    <recommendedName>
        <fullName evidence="9">DNA 3'-5' helicase</fullName>
        <ecNumber evidence="9">5.6.2.4</ecNumber>
    </recommendedName>
</protein>
<dbReference type="PROSITE" id="PS51198">
    <property type="entry name" value="UVRD_HELICASE_ATP_BIND"/>
    <property type="match status" value="1"/>
</dbReference>
<dbReference type="EC" id="5.6.2.4" evidence="9"/>
<keyword evidence="5 11" id="KW-0067">ATP-binding</keyword>
<keyword evidence="7" id="KW-0413">Isomerase</keyword>
<dbReference type="GO" id="GO:0003677">
    <property type="term" value="F:DNA binding"/>
    <property type="evidence" value="ECO:0007669"/>
    <property type="project" value="UniProtKB-KW"/>
</dbReference>
<accession>A0A7S3A5Q5</accession>
<evidence type="ECO:0000256" key="10">
    <source>
        <dbReference type="ARBA" id="ARBA00048988"/>
    </source>
</evidence>
<feature type="compositionally biased region" description="Basic residues" evidence="12">
    <location>
        <begin position="717"/>
        <end position="729"/>
    </location>
</feature>
<reference evidence="15" key="1">
    <citation type="submission" date="2021-01" db="EMBL/GenBank/DDBJ databases">
        <authorList>
            <person name="Corre E."/>
            <person name="Pelletier E."/>
            <person name="Niang G."/>
            <person name="Scheremetjew M."/>
            <person name="Finn R."/>
            <person name="Kale V."/>
            <person name="Holt S."/>
            <person name="Cochrane G."/>
            <person name="Meng A."/>
            <person name="Brown T."/>
            <person name="Cohen L."/>
        </authorList>
    </citation>
    <scope>NUCLEOTIDE SEQUENCE</scope>
    <source>
        <strain evidence="15">CCMP 769</strain>
    </source>
</reference>
<sequence>MSAEAPHSRGNGWEEVLTKEQEAVVHADAGEALSVIAGAGSGKTRVIVARARRLIDQGIYPVLLLSFSRAAADELRHRLGKSVKERKALPGESKFEVLTFHALGLRILRSCTTKVLSHKTGRSNGFSIFSFTEQRNIAQEVLRELGKEGSPASILKSILSSRIHPRSKTSAEVQGASHLYEKKLIESNAFDIEQLVLAAELILECESSVRTQWQNRFKGILVDEFQDVSQSNFNLLLQLCGATTSVTVVGDDDQSIYSFRGSVPEVFKLFEKEFRGPKNRLQLVENFRSQHHIVEAASVVISDAPNRLAKALKTSNPPGAKVKIVSCINADHEGQYLAQQIKHLHANMSIPYSQIAVLSRTRARSLEIRSRLEDVAIPTTMMPRKGRGMSFWSVLQDSGASEPSRVPTASSAALAMVRLICNESDTSSFALLAKVFEVPDDLVQSLIGEGGCTLSAAIRMKNTVAKENRKQLFQLLFAVDKLKHNLTRSAGSVSLRQFLYQVLSLLPLDDQYSGSSEKVLAAAQEADSIAGEDSGSVSLGAEQGSHNAEDDMALLLKGSKRPSNHQAARGSNGKDPRRREVDRLRRALDIFVQLEADNEISAASVPKESVLCTTIHQSKGLEWRVVLLPGMNEGTLPLRNHYSESRENIDEERRLCYVAFTRAREKLLISYIVQDMNMSQFQSCFLQKLPHSCSEREALGDMQSVIPRPSRGPSKPPQKRPKKKLQTRG</sequence>
<evidence type="ECO:0000256" key="4">
    <source>
        <dbReference type="ARBA" id="ARBA00022806"/>
    </source>
</evidence>
<keyword evidence="4 11" id="KW-0347">Helicase</keyword>
<dbReference type="Pfam" id="PF00580">
    <property type="entry name" value="UvrD-helicase"/>
    <property type="match status" value="1"/>
</dbReference>
<feature type="domain" description="UvrD-like helicase ATP-binding" evidence="13">
    <location>
        <begin position="16"/>
        <end position="290"/>
    </location>
</feature>
<dbReference type="InterPro" id="IPR013986">
    <property type="entry name" value="DExx_box_DNA_helicase_dom_sf"/>
</dbReference>
<evidence type="ECO:0000256" key="11">
    <source>
        <dbReference type="PROSITE-ProRule" id="PRU00560"/>
    </source>
</evidence>
<dbReference type="PROSITE" id="PS51217">
    <property type="entry name" value="UVRD_HELICASE_CTER"/>
    <property type="match status" value="1"/>
</dbReference>
<dbReference type="CDD" id="cd17932">
    <property type="entry name" value="DEXQc_UvrD"/>
    <property type="match status" value="1"/>
</dbReference>
<name>A0A7S3A5Q5_9RHOD</name>
<dbReference type="Gene3D" id="3.40.50.300">
    <property type="entry name" value="P-loop containing nucleotide triphosphate hydrolases"/>
    <property type="match status" value="3"/>
</dbReference>
<evidence type="ECO:0000256" key="12">
    <source>
        <dbReference type="SAM" id="MobiDB-lite"/>
    </source>
</evidence>
<comment type="catalytic activity">
    <reaction evidence="10">
        <text>ATP + H2O = ADP + phosphate + H(+)</text>
        <dbReference type="Rhea" id="RHEA:13065"/>
        <dbReference type="ChEBI" id="CHEBI:15377"/>
        <dbReference type="ChEBI" id="CHEBI:15378"/>
        <dbReference type="ChEBI" id="CHEBI:30616"/>
        <dbReference type="ChEBI" id="CHEBI:43474"/>
        <dbReference type="ChEBI" id="CHEBI:456216"/>
        <dbReference type="EC" id="5.6.2.4"/>
    </reaction>
</comment>
<dbReference type="GO" id="GO:0016787">
    <property type="term" value="F:hydrolase activity"/>
    <property type="evidence" value="ECO:0007669"/>
    <property type="project" value="UniProtKB-UniRule"/>
</dbReference>
<keyword evidence="3 11" id="KW-0378">Hydrolase</keyword>
<gene>
    <name evidence="15" type="ORF">RMAR00112_LOCUS29397</name>
</gene>
<dbReference type="GO" id="GO:0005524">
    <property type="term" value="F:ATP binding"/>
    <property type="evidence" value="ECO:0007669"/>
    <property type="project" value="UniProtKB-UniRule"/>
</dbReference>
<keyword evidence="6" id="KW-0238">DNA-binding</keyword>
<feature type="region of interest" description="Disordered" evidence="12">
    <location>
        <begin position="558"/>
        <end position="579"/>
    </location>
</feature>
<dbReference type="InterPro" id="IPR014017">
    <property type="entry name" value="DNA_helicase_UvrD-like_C"/>
</dbReference>
<dbReference type="Gene3D" id="1.10.10.160">
    <property type="match status" value="1"/>
</dbReference>
<dbReference type="SUPFAM" id="SSF52540">
    <property type="entry name" value="P-loop containing nucleoside triphosphate hydrolases"/>
    <property type="match status" value="1"/>
</dbReference>
<proteinExistence type="inferred from homology"/>
<evidence type="ECO:0000256" key="1">
    <source>
        <dbReference type="ARBA" id="ARBA00009922"/>
    </source>
</evidence>
<evidence type="ECO:0000256" key="3">
    <source>
        <dbReference type="ARBA" id="ARBA00022801"/>
    </source>
</evidence>
<keyword evidence="2 11" id="KW-0547">Nucleotide-binding</keyword>
<dbReference type="InterPro" id="IPR014016">
    <property type="entry name" value="UvrD-like_ATP-bd"/>
</dbReference>